<dbReference type="PANTHER" id="PTHR45948">
    <property type="entry name" value="DUAL SPECIFICITY PROTEIN PHOSPHATASE DDB_G0269404-RELATED"/>
    <property type="match status" value="1"/>
</dbReference>
<dbReference type="GO" id="GO:0007165">
    <property type="term" value="P:signal transduction"/>
    <property type="evidence" value="ECO:0000318"/>
    <property type="project" value="GO_Central"/>
</dbReference>
<comment type="catalytic activity">
    <reaction evidence="5">
        <text>O-phospho-L-threonyl-[protein] + H2O = L-threonyl-[protein] + phosphate</text>
        <dbReference type="Rhea" id="RHEA:47004"/>
        <dbReference type="Rhea" id="RHEA-COMP:11060"/>
        <dbReference type="Rhea" id="RHEA-COMP:11605"/>
        <dbReference type="ChEBI" id="CHEBI:15377"/>
        <dbReference type="ChEBI" id="CHEBI:30013"/>
        <dbReference type="ChEBI" id="CHEBI:43474"/>
        <dbReference type="ChEBI" id="CHEBI:61977"/>
        <dbReference type="EC" id="3.1.3.16"/>
    </reaction>
</comment>
<evidence type="ECO:0000256" key="1">
    <source>
        <dbReference type="ARBA" id="ARBA00008601"/>
    </source>
</evidence>
<protein>
    <recommendedName>
        <fullName evidence="6">Tyrosine-protein phosphatase domain-containing protein</fullName>
    </recommendedName>
</protein>
<dbReference type="Pfam" id="PF00782">
    <property type="entry name" value="DSPc"/>
    <property type="match status" value="1"/>
</dbReference>
<dbReference type="InterPro" id="IPR020422">
    <property type="entry name" value="TYR_PHOSPHATASE_DUAL_dom"/>
</dbReference>
<accession>B3S7F7</accession>
<dbReference type="GO" id="GO:0004725">
    <property type="term" value="F:protein tyrosine phosphatase activity"/>
    <property type="evidence" value="ECO:0000318"/>
    <property type="project" value="GO_Central"/>
</dbReference>
<keyword evidence="2" id="KW-0378">Hydrolase</keyword>
<dbReference type="EMBL" id="DS985254">
    <property type="protein sequence ID" value="EDV21191.1"/>
    <property type="molecule type" value="Genomic_DNA"/>
</dbReference>
<dbReference type="OMA" id="ERACIAP"/>
<dbReference type="SUPFAM" id="SSF52799">
    <property type="entry name" value="(Phosphotyrosine protein) phosphatases II"/>
    <property type="match status" value="1"/>
</dbReference>
<dbReference type="Gene3D" id="3.90.190.10">
    <property type="entry name" value="Protein tyrosine phosphatase superfamily"/>
    <property type="match status" value="1"/>
</dbReference>
<comment type="catalytic activity">
    <reaction evidence="4">
        <text>O-phospho-L-seryl-[protein] + H2O = L-seryl-[protein] + phosphate</text>
        <dbReference type="Rhea" id="RHEA:20629"/>
        <dbReference type="Rhea" id="RHEA-COMP:9863"/>
        <dbReference type="Rhea" id="RHEA-COMP:11604"/>
        <dbReference type="ChEBI" id="CHEBI:15377"/>
        <dbReference type="ChEBI" id="CHEBI:29999"/>
        <dbReference type="ChEBI" id="CHEBI:43474"/>
        <dbReference type="ChEBI" id="CHEBI:83421"/>
        <dbReference type="EC" id="3.1.3.16"/>
    </reaction>
</comment>
<dbReference type="KEGG" id="tad:TRIADDRAFT_30465"/>
<dbReference type="PhylomeDB" id="B3S7F7"/>
<sequence>QILPGLYIGKLADEQSKRRLKFNGITHILSIYELAKPTHKEYKYKCIRIPDHEHQDISQFFKECIEFIHECRYDENLILTCQAVCGVSRSVTVVAAYLMAISNMSWRQSLNAVKASRTQANPNSGFRRQLMKFEERQLAEVQA</sequence>
<evidence type="ECO:0000256" key="3">
    <source>
        <dbReference type="ARBA" id="ARBA00022912"/>
    </source>
</evidence>
<dbReference type="GO" id="GO:0004722">
    <property type="term" value="F:protein serine/threonine phosphatase activity"/>
    <property type="evidence" value="ECO:0007669"/>
    <property type="project" value="UniProtKB-EC"/>
</dbReference>
<keyword evidence="3" id="KW-0904">Protein phosphatase</keyword>
<dbReference type="GeneID" id="6757371"/>
<dbReference type="Proteomes" id="UP000009022">
    <property type="component" value="Unassembled WGS sequence"/>
</dbReference>
<dbReference type="AlphaFoldDB" id="B3S7F7"/>
<dbReference type="OrthoDB" id="9979246at2759"/>
<dbReference type="InterPro" id="IPR000340">
    <property type="entry name" value="Dual-sp_phosphatase_cat-dom"/>
</dbReference>
<evidence type="ECO:0000259" key="6">
    <source>
        <dbReference type="PROSITE" id="PS50054"/>
    </source>
</evidence>
<evidence type="ECO:0000256" key="2">
    <source>
        <dbReference type="ARBA" id="ARBA00022801"/>
    </source>
</evidence>
<feature type="non-terminal residue" evidence="7">
    <location>
        <position position="1"/>
    </location>
</feature>
<dbReference type="CTD" id="6757371"/>
<dbReference type="PANTHER" id="PTHR45948:SF2">
    <property type="entry name" value="DUAL SPECIFICITY PROTEIN PHOSPHATASE"/>
    <property type="match status" value="1"/>
</dbReference>
<keyword evidence="8" id="KW-1185">Reference proteome</keyword>
<dbReference type="HOGENOM" id="CLU_027074_5_1_1"/>
<gene>
    <name evidence="7" type="ORF">TRIADDRAFT_30465</name>
</gene>
<proteinExistence type="inferred from homology"/>
<comment type="similarity">
    <text evidence="1">Belongs to the protein-tyrosine phosphatase family. Non-receptor class dual specificity subfamily.</text>
</comment>
<dbReference type="RefSeq" id="XP_002116158.1">
    <property type="nucleotide sequence ID" value="XM_002116122.1"/>
</dbReference>
<dbReference type="GO" id="GO:0005829">
    <property type="term" value="C:cytosol"/>
    <property type="evidence" value="ECO:0000318"/>
    <property type="project" value="GO_Central"/>
</dbReference>
<dbReference type="PROSITE" id="PS50054">
    <property type="entry name" value="TYR_PHOSPHATASE_DUAL"/>
    <property type="match status" value="1"/>
</dbReference>
<dbReference type="SMART" id="SM00195">
    <property type="entry name" value="DSPc"/>
    <property type="match status" value="1"/>
</dbReference>
<name>B3S7F7_TRIAD</name>
<feature type="domain" description="Tyrosine-protein phosphatase" evidence="6">
    <location>
        <begin position="1"/>
        <end position="139"/>
    </location>
</feature>
<evidence type="ECO:0000313" key="7">
    <source>
        <dbReference type="EMBL" id="EDV21191.1"/>
    </source>
</evidence>
<evidence type="ECO:0000313" key="8">
    <source>
        <dbReference type="Proteomes" id="UP000009022"/>
    </source>
</evidence>
<evidence type="ECO:0000256" key="4">
    <source>
        <dbReference type="ARBA" id="ARBA00047761"/>
    </source>
</evidence>
<dbReference type="eggNOG" id="KOG1716">
    <property type="taxonomic scope" value="Eukaryota"/>
</dbReference>
<evidence type="ECO:0000256" key="5">
    <source>
        <dbReference type="ARBA" id="ARBA00048336"/>
    </source>
</evidence>
<organism evidence="7 8">
    <name type="scientific">Trichoplax adhaerens</name>
    <name type="common">Trichoplax reptans</name>
    <dbReference type="NCBI Taxonomy" id="10228"/>
    <lineage>
        <taxon>Eukaryota</taxon>
        <taxon>Metazoa</taxon>
        <taxon>Placozoa</taxon>
        <taxon>Uniplacotomia</taxon>
        <taxon>Trichoplacea</taxon>
        <taxon>Trichoplacidae</taxon>
        <taxon>Trichoplax</taxon>
    </lineage>
</organism>
<dbReference type="STRING" id="10228.B3S7F7"/>
<dbReference type="InterPro" id="IPR029021">
    <property type="entry name" value="Prot-tyrosine_phosphatase-like"/>
</dbReference>
<dbReference type="InParanoid" id="B3S7F7"/>
<reference evidence="7 8" key="1">
    <citation type="journal article" date="2008" name="Nature">
        <title>The Trichoplax genome and the nature of placozoans.</title>
        <authorList>
            <person name="Srivastava M."/>
            <person name="Begovic E."/>
            <person name="Chapman J."/>
            <person name="Putnam N.H."/>
            <person name="Hellsten U."/>
            <person name="Kawashima T."/>
            <person name="Kuo A."/>
            <person name="Mitros T."/>
            <person name="Salamov A."/>
            <person name="Carpenter M.L."/>
            <person name="Signorovitch A.Y."/>
            <person name="Moreno M.A."/>
            <person name="Kamm K."/>
            <person name="Grimwood J."/>
            <person name="Schmutz J."/>
            <person name="Shapiro H."/>
            <person name="Grigoriev I.V."/>
            <person name="Buss L.W."/>
            <person name="Schierwater B."/>
            <person name="Dellaporta S.L."/>
            <person name="Rokhsar D.S."/>
        </authorList>
    </citation>
    <scope>NUCLEOTIDE SEQUENCE [LARGE SCALE GENOMIC DNA]</scope>
    <source>
        <strain evidence="7 8">Grell-BS-1999</strain>
    </source>
</reference>